<dbReference type="InterPro" id="IPR017884">
    <property type="entry name" value="SANT_dom"/>
</dbReference>
<evidence type="ECO:0000256" key="1">
    <source>
        <dbReference type="SAM" id="MobiDB-lite"/>
    </source>
</evidence>
<dbReference type="SUPFAM" id="SSF46689">
    <property type="entry name" value="Homeodomain-like"/>
    <property type="match status" value="2"/>
</dbReference>
<keyword evidence="4" id="KW-1185">Reference proteome</keyword>
<feature type="domain" description="SANT" evidence="2">
    <location>
        <begin position="787"/>
        <end position="838"/>
    </location>
</feature>
<dbReference type="InterPro" id="IPR001005">
    <property type="entry name" value="SANT/Myb"/>
</dbReference>
<protein>
    <recommendedName>
        <fullName evidence="2">SANT domain-containing protein</fullName>
    </recommendedName>
</protein>
<feature type="compositionally biased region" description="Basic and acidic residues" evidence="1">
    <location>
        <begin position="31"/>
        <end position="44"/>
    </location>
</feature>
<feature type="compositionally biased region" description="Polar residues" evidence="1">
    <location>
        <begin position="118"/>
        <end position="132"/>
    </location>
</feature>
<feature type="region of interest" description="Disordered" evidence="1">
    <location>
        <begin position="1"/>
        <end position="132"/>
    </location>
</feature>
<name>A0A5N6QFJ5_9ROSI</name>
<feature type="region of interest" description="Disordered" evidence="1">
    <location>
        <begin position="984"/>
        <end position="1007"/>
    </location>
</feature>
<dbReference type="OrthoDB" id="10258692at2759"/>
<sequence length="1743" mass="190183">MPPEPIPWDRKDCFKERKHERSSESLGSVARFRDSSHHGSREYNRWGSADFRRPPGHGKQGGWHLYSEESGHGYVPSRSGDKMLEDDSCRLSVRGDGKYGRSSRENRLGQRDWKGHSWETSNGSPNTSGRLLDVSNNDLRSVDDVITFPSHPNSDFVNTWDQLHLKDQHDKMGGVGGLGTGQRCDRENSLGSSDWKPLKWSRSGSLSSRGSGFSHSSSSKSMGGVDSNETKGDMPLKNATPVQSPSGDAAACVTSAAPSEETTSKKKARLNWGEGLAKYEKKKVEGPEVGVSKDGAIITTCNAEFTHSFISNMADKSPRVAGFSDCASPATPSSVACSSSPGVEEKSFGKAANIDNDINNLCVSPSSGSQNHLEGFPFNLEKLDMNLIANLGSQLIELLQSDDSNSVDSSFVRSTAINKLSICKSEVSKALEVTESEIDSLENELKLLKSQSESGDPCPAASSSLAVENNTKPCKEDAVSNLTLRPTPLQVVSSRDAAVENTPLCNGALEEVHAAIKDEDIDSPGTATSKFVEPPLTLVNAVSSSGKVEHGDSAGDFDAIQIQSQNMNLKCSVPGSGEEKTGKPVSIDVSLHTGGEDILCNVILTTNRECADRASEVFSKLLPRDQHMTNISRAANLWSCQNASLIKEKFGIRKQFLKFKERVLTLKFKIFRHLWKEDMRLLSVRKHRPKSQKKFDLSLRATLGVNQKHRSSIRSRFSSPAGNLSLVPTAEVLNFTSKLLSDSQVKLYSNTLKMPSLILDKKEKMVSRFISSNGLVEDPWAVEKERAVINPWTPEEKEIFMDKLATFGKDFWKIASFLDHKTTADCVEFYYKNHKSDCFEKTKKQGCSKQAKSFFTSTYLVTSGKKWNREMNAASLDMLGAASMMAARADDRARSRQSSAGRVFLGGYSDSKTLWVDDGILERSSSLDILGNERETVAADVLAGICGSLSSEAMSSCVTTSVDPGESYREWKCQKVDSLKGPLTPDVTQNVDDETCSDESCGEMDPSDWTDEEKSIFIQAVSSYGKDFVMISRCVRTRSQDQCKVFFSKARKCLGLDLIHPGPRNVGTPVSDDANGGGSDTEDACVVETGEIGSVICGNNSGCKLDEDLPLFTMNMNHDESDPAKIVNLQSDLNKSEENNGIEHMDHELEAVETLASDACQSEKRPELVFHADSNIGDAVKNQSVSVHAQKCAVVLANTEPGGDEVIEQGISIPGSVAVVEGINLVPLSSEVLLENKAVASEGFENELAGQELLLPESSLNDRRDEKSDGDTIGPSSLQCSNQDSNTTGNASHAAAESSCSGFSLNPEYQHKVSLELDSMEKPHVISLPQQSSPSATSVSQDSAAILCDKTLNQDRLSSTLDFHGNRDKQSPKSVSRDDFHQHLSGNPLLNHVESSQILRGYPLQMSNKKDMNGDVNCRKLSEVQTLPELDRNISTRYVPQDCYLQKCSSLKPHCSVAELPLLPQKIGQTSVHLRAHSRSLSDTDKPCRNGDVKLFGQILSNPSSTQMPNSSTHENEEKGINNSKLSSKSNLKFSGHHNMDGNSSLLKFDRNNYLGLENVAMRSFGFWDGNRIQTGFPSFPDSAILLAKYPAAFGNYPTPPPKIEPPPLQAVGKSNERNLNSVSVFPSREISSSNGVVDYQVYRSREGSKVQPFAVDMKQRQDIFSEMQRRNGFEAVQPQGRGMVGMNVVGRGGVLVGGPCTGVSDPVAAIKMHYAKTDQYGGQTGSITREEESWIGKGDIGR</sequence>
<evidence type="ECO:0000313" key="3">
    <source>
        <dbReference type="EMBL" id="KAE7996930.1"/>
    </source>
</evidence>
<feature type="compositionally biased region" description="Polar residues" evidence="1">
    <location>
        <begin position="1274"/>
        <end position="1291"/>
    </location>
</feature>
<dbReference type="PANTHER" id="PTHR47340:SF1">
    <property type="entry name" value="DUPLICATED HOMEODOMAIN-LIKE SUPERFAMILY PROTEIN"/>
    <property type="match status" value="1"/>
</dbReference>
<feature type="region of interest" description="Disordered" evidence="1">
    <location>
        <begin position="1359"/>
        <end position="1387"/>
    </location>
</feature>
<dbReference type="Proteomes" id="UP000327013">
    <property type="component" value="Chromosome 1"/>
</dbReference>
<reference evidence="3 4" key="1">
    <citation type="submission" date="2019-06" db="EMBL/GenBank/DDBJ databases">
        <title>A chromosomal-level reference genome of Carpinus fangiana (Coryloideae, Betulaceae).</title>
        <authorList>
            <person name="Yang X."/>
            <person name="Wang Z."/>
            <person name="Zhang L."/>
            <person name="Hao G."/>
            <person name="Liu J."/>
            <person name="Yang Y."/>
        </authorList>
    </citation>
    <scope>NUCLEOTIDE SEQUENCE [LARGE SCALE GENOMIC DNA]</scope>
    <source>
        <strain evidence="3">Cfa_2016G</strain>
        <tissue evidence="3">Leaf</tissue>
    </source>
</reference>
<feature type="region of interest" description="Disordered" evidence="1">
    <location>
        <begin position="177"/>
        <end position="268"/>
    </location>
</feature>
<dbReference type="Gene3D" id="1.10.10.60">
    <property type="entry name" value="Homeodomain-like"/>
    <property type="match status" value="1"/>
</dbReference>
<feature type="compositionally biased region" description="Basic and acidic residues" evidence="1">
    <location>
        <begin position="79"/>
        <end position="117"/>
    </location>
</feature>
<dbReference type="PROSITE" id="PS51293">
    <property type="entry name" value="SANT"/>
    <property type="match status" value="2"/>
</dbReference>
<dbReference type="CDD" id="cd00167">
    <property type="entry name" value="SANT"/>
    <property type="match status" value="1"/>
</dbReference>
<dbReference type="PANTHER" id="PTHR47340">
    <property type="entry name" value="DUPLICATED HOMEODOMAIN-LIKE SUPERFAMILY PROTEIN"/>
    <property type="match status" value="1"/>
</dbReference>
<evidence type="ECO:0000259" key="2">
    <source>
        <dbReference type="PROSITE" id="PS51293"/>
    </source>
</evidence>
<feature type="compositionally biased region" description="Acidic residues" evidence="1">
    <location>
        <begin position="991"/>
        <end position="1007"/>
    </location>
</feature>
<feature type="region of interest" description="Disordered" evidence="1">
    <location>
        <begin position="450"/>
        <end position="469"/>
    </location>
</feature>
<evidence type="ECO:0000313" key="4">
    <source>
        <dbReference type="Proteomes" id="UP000327013"/>
    </source>
</evidence>
<dbReference type="Gene3D" id="1.20.58.1880">
    <property type="match status" value="1"/>
</dbReference>
<feature type="compositionally biased region" description="Polar residues" evidence="1">
    <location>
        <begin position="1500"/>
        <end position="1513"/>
    </location>
</feature>
<dbReference type="InterPro" id="IPR009057">
    <property type="entry name" value="Homeodomain-like_sf"/>
</dbReference>
<feature type="compositionally biased region" description="Low complexity" evidence="1">
    <location>
        <begin position="201"/>
        <end position="227"/>
    </location>
</feature>
<feature type="domain" description="SANT" evidence="2">
    <location>
        <begin position="1007"/>
        <end position="1055"/>
    </location>
</feature>
<dbReference type="SMART" id="SM00717">
    <property type="entry name" value="SANT"/>
    <property type="match status" value="2"/>
</dbReference>
<gene>
    <name evidence="3" type="ORF">FH972_001606</name>
</gene>
<dbReference type="EMBL" id="CM017321">
    <property type="protein sequence ID" value="KAE7996930.1"/>
    <property type="molecule type" value="Genomic_DNA"/>
</dbReference>
<feature type="region of interest" description="Disordered" evidence="1">
    <location>
        <begin position="1500"/>
        <end position="1537"/>
    </location>
</feature>
<accession>A0A5N6QFJ5</accession>
<feature type="compositionally biased region" description="Low complexity" evidence="1">
    <location>
        <begin position="1522"/>
        <end position="1533"/>
    </location>
</feature>
<feature type="compositionally biased region" description="Basic and acidic residues" evidence="1">
    <location>
        <begin position="7"/>
        <end position="23"/>
    </location>
</feature>
<feature type="region of interest" description="Disordered" evidence="1">
    <location>
        <begin position="1250"/>
        <end position="1294"/>
    </location>
</feature>
<proteinExistence type="predicted"/>
<feature type="compositionally biased region" description="Basic and acidic residues" evidence="1">
    <location>
        <begin position="1260"/>
        <end position="1270"/>
    </location>
</feature>
<feature type="compositionally biased region" description="Basic and acidic residues" evidence="1">
    <location>
        <begin position="1364"/>
        <end position="1382"/>
    </location>
</feature>
<organism evidence="3 4">
    <name type="scientific">Carpinus fangiana</name>
    <dbReference type="NCBI Taxonomy" id="176857"/>
    <lineage>
        <taxon>Eukaryota</taxon>
        <taxon>Viridiplantae</taxon>
        <taxon>Streptophyta</taxon>
        <taxon>Embryophyta</taxon>
        <taxon>Tracheophyta</taxon>
        <taxon>Spermatophyta</taxon>
        <taxon>Magnoliopsida</taxon>
        <taxon>eudicotyledons</taxon>
        <taxon>Gunneridae</taxon>
        <taxon>Pentapetalae</taxon>
        <taxon>rosids</taxon>
        <taxon>fabids</taxon>
        <taxon>Fagales</taxon>
        <taxon>Betulaceae</taxon>
        <taxon>Carpinus</taxon>
    </lineage>
</organism>
<dbReference type="Pfam" id="PF00249">
    <property type="entry name" value="Myb_DNA-binding"/>
    <property type="match status" value="2"/>
</dbReference>